<reference evidence="1 2" key="1">
    <citation type="submission" date="2023-11" db="EMBL/GenBank/DDBJ databases">
        <title>Halocaridina rubra genome assembly.</title>
        <authorList>
            <person name="Smith C."/>
        </authorList>
    </citation>
    <scope>NUCLEOTIDE SEQUENCE [LARGE SCALE GENOMIC DNA]</scope>
    <source>
        <strain evidence="1">EP-1</strain>
        <tissue evidence="1">Whole</tissue>
    </source>
</reference>
<proteinExistence type="predicted"/>
<comment type="caution">
    <text evidence="1">The sequence shown here is derived from an EMBL/GenBank/DDBJ whole genome shotgun (WGS) entry which is preliminary data.</text>
</comment>
<sequence length="95" mass="10715">MMNLMMKKGVVGVEGGPLRIPLVSSSSSTSHVTRRHHRDVAVVGISPSQIGKYLRKFLVQQSIHRKKYHIYLTAFRPKLTTSTCASLCTYHIDNF</sequence>
<protein>
    <submittedName>
        <fullName evidence="1">Uncharacterized protein</fullName>
    </submittedName>
</protein>
<organism evidence="1 2">
    <name type="scientific">Halocaridina rubra</name>
    <name type="common">Hawaiian red shrimp</name>
    <dbReference type="NCBI Taxonomy" id="373956"/>
    <lineage>
        <taxon>Eukaryota</taxon>
        <taxon>Metazoa</taxon>
        <taxon>Ecdysozoa</taxon>
        <taxon>Arthropoda</taxon>
        <taxon>Crustacea</taxon>
        <taxon>Multicrustacea</taxon>
        <taxon>Malacostraca</taxon>
        <taxon>Eumalacostraca</taxon>
        <taxon>Eucarida</taxon>
        <taxon>Decapoda</taxon>
        <taxon>Pleocyemata</taxon>
        <taxon>Caridea</taxon>
        <taxon>Atyoidea</taxon>
        <taxon>Atyidae</taxon>
        <taxon>Halocaridina</taxon>
    </lineage>
</organism>
<dbReference type="EMBL" id="JAXCGZ010004145">
    <property type="protein sequence ID" value="KAK7082187.1"/>
    <property type="molecule type" value="Genomic_DNA"/>
</dbReference>
<evidence type="ECO:0000313" key="2">
    <source>
        <dbReference type="Proteomes" id="UP001381693"/>
    </source>
</evidence>
<dbReference type="Proteomes" id="UP001381693">
    <property type="component" value="Unassembled WGS sequence"/>
</dbReference>
<keyword evidence="2" id="KW-1185">Reference proteome</keyword>
<name>A0AAN8XF41_HALRR</name>
<evidence type="ECO:0000313" key="1">
    <source>
        <dbReference type="EMBL" id="KAK7082187.1"/>
    </source>
</evidence>
<dbReference type="AlphaFoldDB" id="A0AAN8XF41"/>
<gene>
    <name evidence="1" type="ORF">SK128_006787</name>
</gene>
<accession>A0AAN8XF41</accession>